<dbReference type="RefSeq" id="WP_087861867.1">
    <property type="nucleotide sequence ID" value="NZ_LT859958.1"/>
</dbReference>
<dbReference type="Proteomes" id="UP000195514">
    <property type="component" value="Chromosome I"/>
</dbReference>
<dbReference type="InterPro" id="IPR045747">
    <property type="entry name" value="CRISPR-assoc_prot_Cas6_N_sf"/>
</dbReference>
<proteinExistence type="predicted"/>
<sequence>MNSLLSSVLELTPRFPGQIQNKSWYGWASQAILLKAVRQVFSPRLSQSMHVDNLRRAYTASSLYLAGEIGASSAAEGRYFLRFTALNEECARALISTTQPGRPLSPGSQLNLSGLQMRIVGIYVQQLQHKLAQTSSYECLFNSTARNAASLNERITFRLGSATFFKSTDTGGFQYEPKPALVFGSLFERWKLFSSLRAPGAEFMEYVDQSIRVDDQALELTGVGGKYQRQGAVGTVTYISADPQSPYWVFAHVLARYALFAGVGKETASGFGQCWVQ</sequence>
<dbReference type="EMBL" id="LT859958">
    <property type="protein sequence ID" value="SMX53963.1"/>
    <property type="molecule type" value="Genomic_DNA"/>
</dbReference>
<evidence type="ECO:0000259" key="1">
    <source>
        <dbReference type="Pfam" id="PF10040"/>
    </source>
</evidence>
<evidence type="ECO:0000313" key="2">
    <source>
        <dbReference type="EMBL" id="SMX53963.1"/>
    </source>
</evidence>
<dbReference type="Pfam" id="PF10040">
    <property type="entry name" value="CRISPR_Cas6"/>
    <property type="match status" value="1"/>
</dbReference>
<dbReference type="CDD" id="cd21141">
    <property type="entry name" value="Cas6_III-like"/>
    <property type="match status" value="1"/>
</dbReference>
<dbReference type="AlphaFoldDB" id="A0A1Y6K2S3"/>
<name>A0A1Y6K2S3_9CHLR</name>
<reference evidence="3" key="1">
    <citation type="submission" date="2017-05" db="EMBL/GenBank/DDBJ databases">
        <authorList>
            <person name="Kirkegaard R."/>
            <person name="Mcilroy J S."/>
        </authorList>
    </citation>
    <scope>NUCLEOTIDE SEQUENCE [LARGE SCALE GENOMIC DNA]</scope>
</reference>
<dbReference type="Gene3D" id="3.30.70.1890">
    <property type="match status" value="1"/>
</dbReference>
<evidence type="ECO:0000313" key="3">
    <source>
        <dbReference type="Proteomes" id="UP000195514"/>
    </source>
</evidence>
<dbReference type="OrthoDB" id="425607at2"/>
<protein>
    <recommendedName>
        <fullName evidence="1">CRISPR-associated protein Cas6 C-terminal domain-containing protein</fullName>
    </recommendedName>
</protein>
<dbReference type="KEGG" id="abat:CFX1CAM_0898"/>
<dbReference type="InterPro" id="IPR019267">
    <property type="entry name" value="CRISPR-assoc_Cas6_C"/>
</dbReference>
<accession>A0A1Y6K2S3</accession>
<dbReference type="Gene3D" id="3.30.70.1900">
    <property type="match status" value="1"/>
</dbReference>
<gene>
    <name evidence="2" type="ORF">CFX1CAM_0898</name>
</gene>
<organism evidence="2 3">
    <name type="scientific">Candidatus Brevifilum fermentans</name>
    <dbReference type="NCBI Taxonomy" id="1986204"/>
    <lineage>
        <taxon>Bacteria</taxon>
        <taxon>Bacillati</taxon>
        <taxon>Chloroflexota</taxon>
        <taxon>Anaerolineae</taxon>
        <taxon>Anaerolineales</taxon>
        <taxon>Anaerolineaceae</taxon>
        <taxon>Candidatus Brevifilum</taxon>
    </lineage>
</organism>
<keyword evidence="3" id="KW-1185">Reference proteome</keyword>
<feature type="domain" description="CRISPR-associated protein Cas6 C-terminal" evidence="1">
    <location>
        <begin position="161"/>
        <end position="273"/>
    </location>
</feature>